<feature type="domain" description="Pyrrolo-quinoline quinone repeat" evidence="3">
    <location>
        <begin position="65"/>
        <end position="196"/>
    </location>
</feature>
<dbReference type="InterPro" id="IPR018391">
    <property type="entry name" value="PQQ_b-propeller_rpt"/>
</dbReference>
<feature type="domain" description="Pyrrolo-quinoline quinone repeat" evidence="3">
    <location>
        <begin position="228"/>
        <end position="365"/>
    </location>
</feature>
<dbReference type="Gene3D" id="2.130.10.10">
    <property type="entry name" value="YVTN repeat-like/Quinoprotein amine dehydrogenase"/>
    <property type="match status" value="2"/>
</dbReference>
<proteinExistence type="predicted"/>
<evidence type="ECO:0000259" key="3">
    <source>
        <dbReference type="Pfam" id="PF13360"/>
    </source>
</evidence>
<dbReference type="EMBL" id="JOTN01000031">
    <property type="protein sequence ID" value="KEK17379.1"/>
    <property type="molecule type" value="Genomic_DNA"/>
</dbReference>
<dbReference type="AlphaFoldDB" id="A0A073JQN3"/>
<reference evidence="4 5" key="1">
    <citation type="submission" date="2014-06" db="EMBL/GenBank/DDBJ databases">
        <title>Draft genome sequence of Bacillus manliponensis JCM 15802 (MCCC 1A00708).</title>
        <authorList>
            <person name="Lai Q."/>
            <person name="Liu Y."/>
            <person name="Shao Z."/>
        </authorList>
    </citation>
    <scope>NUCLEOTIDE SEQUENCE [LARGE SCALE GENOMIC DNA]</scope>
    <source>
        <strain evidence="4 5">JCM 15802</strain>
    </source>
</reference>
<keyword evidence="1" id="KW-0175">Coiled coil</keyword>
<dbReference type="InterPro" id="IPR011047">
    <property type="entry name" value="Quinoprotein_ADH-like_sf"/>
</dbReference>
<dbReference type="Pfam" id="PF13360">
    <property type="entry name" value="PQQ_2"/>
    <property type="match status" value="2"/>
</dbReference>
<organism evidence="4 5">
    <name type="scientific">Bacillus manliponensis</name>
    <dbReference type="NCBI Taxonomy" id="574376"/>
    <lineage>
        <taxon>Bacteria</taxon>
        <taxon>Bacillati</taxon>
        <taxon>Bacillota</taxon>
        <taxon>Bacilli</taxon>
        <taxon>Bacillales</taxon>
        <taxon>Bacillaceae</taxon>
        <taxon>Bacillus</taxon>
        <taxon>Bacillus cereus group</taxon>
    </lineage>
</organism>
<dbReference type="SUPFAM" id="SSF50998">
    <property type="entry name" value="Quinoprotein alcohol dehydrogenase-like"/>
    <property type="match status" value="1"/>
</dbReference>
<dbReference type="RefSeq" id="WP_034643546.1">
    <property type="nucleotide sequence ID" value="NZ_CBCSJC010000035.1"/>
</dbReference>
<dbReference type="eggNOG" id="COG1520">
    <property type="taxonomic scope" value="Bacteria"/>
</dbReference>
<evidence type="ECO:0000256" key="2">
    <source>
        <dbReference type="SAM" id="SignalP"/>
    </source>
</evidence>
<keyword evidence="5" id="KW-1185">Reference proteome</keyword>
<protein>
    <recommendedName>
        <fullName evidence="3">Pyrrolo-quinoline quinone repeat domain-containing protein</fullName>
    </recommendedName>
</protein>
<dbReference type="STRING" id="574376.BAMA_15615"/>
<accession>A0A073JQN3</accession>
<dbReference type="PANTHER" id="PTHR34512">
    <property type="entry name" value="CELL SURFACE PROTEIN"/>
    <property type="match status" value="1"/>
</dbReference>
<name>A0A073JQN3_9BACI</name>
<dbReference type="InterPro" id="IPR002372">
    <property type="entry name" value="PQQ_rpt_dom"/>
</dbReference>
<sequence length="459" mass="51552">MKKKFMFMLLLFVMIVGSIPLSVATAQSTNTQGEQFEKGKYDLTAEAPFGQNWDKNSPYVGTDVTKVKWEHKVYYKDENGHGIKRFYAQPAVGKDGTVYVGNQNRKLYAFNKDGSIKWTKDDIAYMYASPVIAEDGTIYIAGIKLTALHPDGSIKWQVENTNAQSTPVIDNEGVIYIHNRNAHRIEAYNPDGSIKWVSKKLFRGNINSGSMLISKNETIYSLSAEGETGYLYAHDKAGNLLWEKKFKSTGGFSFTLGLNNEILVNLYNNLYVLDQNGNIIQEIKAETPFHAAPTVSSTDGTIYIASDGYLYAYKPDYTLKWKYYAGFGSRMMDSPVIDKNGVIYVKTSFKMFAVNPDGTLKWSMPNSPSQFSAGGITIGQDGTLYTAGDNHLPNYKTYYSIMAIGDPYEDKFCTRESTYMEVLKTLESKSKKAKLTEEEKKEAREILMQLSGQLDSPEQ</sequence>
<dbReference type="SMART" id="SM00564">
    <property type="entry name" value="PQQ"/>
    <property type="match status" value="6"/>
</dbReference>
<evidence type="ECO:0000313" key="5">
    <source>
        <dbReference type="Proteomes" id="UP000027822"/>
    </source>
</evidence>
<gene>
    <name evidence="4" type="ORF">BAMA_15615</name>
</gene>
<feature type="coiled-coil region" evidence="1">
    <location>
        <begin position="423"/>
        <end position="453"/>
    </location>
</feature>
<evidence type="ECO:0000256" key="1">
    <source>
        <dbReference type="SAM" id="Coils"/>
    </source>
</evidence>
<dbReference type="OrthoDB" id="1858867at2"/>
<evidence type="ECO:0000313" key="4">
    <source>
        <dbReference type="EMBL" id="KEK17379.1"/>
    </source>
</evidence>
<keyword evidence="2" id="KW-0732">Signal</keyword>
<feature type="chain" id="PRO_5039471333" description="Pyrrolo-quinoline quinone repeat domain-containing protein" evidence="2">
    <location>
        <begin position="25"/>
        <end position="459"/>
    </location>
</feature>
<dbReference type="PANTHER" id="PTHR34512:SF30">
    <property type="entry name" value="OUTER MEMBRANE PROTEIN ASSEMBLY FACTOR BAMB"/>
    <property type="match status" value="1"/>
</dbReference>
<dbReference type="InterPro" id="IPR015943">
    <property type="entry name" value="WD40/YVTN_repeat-like_dom_sf"/>
</dbReference>
<dbReference type="Proteomes" id="UP000027822">
    <property type="component" value="Unassembled WGS sequence"/>
</dbReference>
<comment type="caution">
    <text evidence="4">The sequence shown here is derived from an EMBL/GenBank/DDBJ whole genome shotgun (WGS) entry which is preliminary data.</text>
</comment>
<feature type="signal peptide" evidence="2">
    <location>
        <begin position="1"/>
        <end position="24"/>
    </location>
</feature>